<dbReference type="Proteomes" id="UP000092124">
    <property type="component" value="Unassembled WGS sequence"/>
</dbReference>
<dbReference type="AlphaFoldDB" id="A0A1A6G175"/>
<comment type="caution">
    <text evidence="2">The sequence shown here is derived from an EMBL/GenBank/DDBJ whole genome shotgun (WGS) entry which is preliminary data.</text>
</comment>
<reference evidence="2 3" key="1">
    <citation type="submission" date="2016-06" db="EMBL/GenBank/DDBJ databases">
        <title>The Draft Genome Sequence and Annotation of the Desert Woodrat Neotoma lepida.</title>
        <authorList>
            <person name="Campbell M."/>
            <person name="Oakeson K.F."/>
            <person name="Yandell M."/>
            <person name="Halpert J.R."/>
            <person name="Dearing D."/>
        </authorList>
    </citation>
    <scope>NUCLEOTIDE SEQUENCE [LARGE SCALE GENOMIC DNA]</scope>
    <source>
        <strain evidence="2">417</strain>
        <tissue evidence="2">Liver</tissue>
    </source>
</reference>
<gene>
    <name evidence="2" type="ORF">A6R68_09313</name>
</gene>
<feature type="transmembrane region" description="Helical" evidence="1">
    <location>
        <begin position="99"/>
        <end position="119"/>
    </location>
</feature>
<dbReference type="EMBL" id="LZPO01108028">
    <property type="protein sequence ID" value="OBS59560.1"/>
    <property type="molecule type" value="Genomic_DNA"/>
</dbReference>
<keyword evidence="1" id="KW-0472">Membrane</keyword>
<keyword evidence="1" id="KW-0812">Transmembrane</keyword>
<name>A0A1A6G175_NEOLE</name>
<keyword evidence="3" id="KW-1185">Reference proteome</keyword>
<proteinExistence type="predicted"/>
<evidence type="ECO:0000313" key="3">
    <source>
        <dbReference type="Proteomes" id="UP000092124"/>
    </source>
</evidence>
<keyword evidence="1" id="KW-1133">Transmembrane helix</keyword>
<dbReference type="OrthoDB" id="9836705at2759"/>
<accession>A0A1A6G175</accession>
<sequence>MMIFKVHEYTEGRIQRPLTEHSWISSVAIKISCMKDPFNEMELFCYKMSAIIMSLSSIFIFAAVSLNHLVDIYGQTTLDFPPDFLIKKEDLIKKYCKTVFPIVFLTASMSLFGVILFLYEMSSLTEQSQVKAHCAPKLAEQKALSEGSSICIIFQENL</sequence>
<evidence type="ECO:0000256" key="1">
    <source>
        <dbReference type="SAM" id="Phobius"/>
    </source>
</evidence>
<organism evidence="2 3">
    <name type="scientific">Neotoma lepida</name>
    <name type="common">Desert woodrat</name>
    <dbReference type="NCBI Taxonomy" id="56216"/>
    <lineage>
        <taxon>Eukaryota</taxon>
        <taxon>Metazoa</taxon>
        <taxon>Chordata</taxon>
        <taxon>Craniata</taxon>
        <taxon>Vertebrata</taxon>
        <taxon>Euteleostomi</taxon>
        <taxon>Mammalia</taxon>
        <taxon>Eutheria</taxon>
        <taxon>Euarchontoglires</taxon>
        <taxon>Glires</taxon>
        <taxon>Rodentia</taxon>
        <taxon>Myomorpha</taxon>
        <taxon>Muroidea</taxon>
        <taxon>Cricetidae</taxon>
        <taxon>Neotominae</taxon>
        <taxon>Neotoma</taxon>
    </lineage>
</organism>
<protein>
    <submittedName>
        <fullName evidence="2">Uncharacterized protein</fullName>
    </submittedName>
</protein>
<evidence type="ECO:0000313" key="2">
    <source>
        <dbReference type="EMBL" id="OBS59560.1"/>
    </source>
</evidence>
<feature type="transmembrane region" description="Helical" evidence="1">
    <location>
        <begin position="44"/>
        <end position="64"/>
    </location>
</feature>